<dbReference type="Proteomes" id="UP000035301">
    <property type="component" value="Unassembled WGS sequence"/>
</dbReference>
<feature type="region of interest" description="Disordered" evidence="1">
    <location>
        <begin position="64"/>
        <end position="93"/>
    </location>
</feature>
<dbReference type="STRING" id="1550566.SZ63_11305"/>
<evidence type="ECO:0000313" key="4">
    <source>
        <dbReference type="Proteomes" id="UP000035301"/>
    </source>
</evidence>
<keyword evidence="4" id="KW-1185">Reference proteome</keyword>
<evidence type="ECO:0000256" key="1">
    <source>
        <dbReference type="SAM" id="MobiDB-lite"/>
    </source>
</evidence>
<evidence type="ECO:0000313" key="3">
    <source>
        <dbReference type="EMBL" id="KLK87186.1"/>
    </source>
</evidence>
<comment type="caution">
    <text evidence="3">The sequence shown here is derived from an EMBL/GenBank/DDBJ whole genome shotgun (WGS) entry which is preliminary data.</text>
</comment>
<accession>A0A0H1QX09</accession>
<dbReference type="EMBL" id="JXOJ01000008">
    <property type="protein sequence ID" value="KLK87186.1"/>
    <property type="molecule type" value="Genomic_DNA"/>
</dbReference>
<feature type="compositionally biased region" description="Low complexity" evidence="1">
    <location>
        <begin position="240"/>
        <end position="253"/>
    </location>
</feature>
<reference evidence="3 4" key="1">
    <citation type="journal article" date="2015" name="Int. J. Syst. Evol. Microbiol.">
        <title>Methanoculleus sediminis sp. nov., a methanogen from sediments near a submarine mud volcano.</title>
        <authorList>
            <person name="Chen S.C."/>
            <person name="Chen M.F."/>
            <person name="Lai M.C."/>
            <person name="Weng C.Y."/>
            <person name="Wu S.Y."/>
            <person name="Lin S."/>
            <person name="Yang T.F."/>
            <person name="Chen P.C."/>
        </authorList>
    </citation>
    <scope>NUCLEOTIDE SEQUENCE [LARGE SCALE GENOMIC DNA]</scope>
    <source>
        <strain evidence="3 4">S3Fa</strain>
    </source>
</reference>
<evidence type="ECO:0000256" key="2">
    <source>
        <dbReference type="SAM" id="Phobius"/>
    </source>
</evidence>
<dbReference type="OrthoDB" id="107745at2157"/>
<gene>
    <name evidence="3" type="ORF">SZ63_11305</name>
</gene>
<proteinExistence type="predicted"/>
<dbReference type="RefSeq" id="WP_048185476.1">
    <property type="nucleotide sequence ID" value="NZ_JXOJ01000008.1"/>
</dbReference>
<protein>
    <submittedName>
        <fullName evidence="3">Uncharacterized protein</fullName>
    </submittedName>
</protein>
<dbReference type="PATRIC" id="fig|1550566.3.peg.2472"/>
<keyword evidence="2" id="KW-0472">Membrane</keyword>
<feature type="transmembrane region" description="Helical" evidence="2">
    <location>
        <begin position="9"/>
        <end position="25"/>
    </location>
</feature>
<feature type="region of interest" description="Disordered" evidence="1">
    <location>
        <begin position="232"/>
        <end position="259"/>
    </location>
</feature>
<dbReference type="AlphaFoldDB" id="A0A0H1QX09"/>
<name>A0A0H1QX09_9EURY</name>
<organism evidence="3 4">
    <name type="scientific">Methanoculleus sediminis</name>
    <dbReference type="NCBI Taxonomy" id="1550566"/>
    <lineage>
        <taxon>Archaea</taxon>
        <taxon>Methanobacteriati</taxon>
        <taxon>Methanobacteriota</taxon>
        <taxon>Stenosarchaea group</taxon>
        <taxon>Methanomicrobia</taxon>
        <taxon>Methanomicrobiales</taxon>
        <taxon>Methanomicrobiaceae</taxon>
        <taxon>Methanoculleus</taxon>
    </lineage>
</organism>
<sequence>MLRENIRRPLLFLITVGTGSLIIVLDATAEVVIAGTVLAGFLALVVTGALDLAELKPSRLRTALRERGKKVQPDAPVEKPGAPAESPVSTPRRPFSGIDLSSISGMLGTFKASALEAIAHARAPEREKKSSIEQIDAMLDQTVEGTVPDPAITPAPPKAGGNTADPLASLADLDIDSLEGLDIDGESSGPGTMFEPDQISLLSVEDADAISDILKSHQSELEDLDISPGIDLAGNAGESDAALPPVAADVPELPGDDGVPDMNALSDELSTLDELDLDEIEIEGEEEEEDEADADEPVPEEDILGEIEEETKEDFDMVSFASGGAVEDDLITALKADAKKKKFVEDISLIRELKGETFHAKDLATELEDVLTAMKSQR</sequence>
<keyword evidence="2" id="KW-0812">Transmembrane</keyword>
<keyword evidence="2" id="KW-1133">Transmembrane helix</keyword>